<dbReference type="Proteomes" id="UP001241537">
    <property type="component" value="Unassembled WGS sequence"/>
</dbReference>
<name>A0AAE3VBU6_9FIRM</name>
<dbReference type="EMBL" id="JAUSTO010000020">
    <property type="protein sequence ID" value="MDQ0153436.1"/>
    <property type="molecule type" value="Genomic_DNA"/>
</dbReference>
<organism evidence="1 2">
    <name type="scientific">Moryella indoligenes</name>
    <dbReference type="NCBI Taxonomy" id="371674"/>
    <lineage>
        <taxon>Bacteria</taxon>
        <taxon>Bacillati</taxon>
        <taxon>Bacillota</taxon>
        <taxon>Clostridia</taxon>
        <taxon>Lachnospirales</taxon>
        <taxon>Lachnospiraceae</taxon>
        <taxon>Moryella</taxon>
    </lineage>
</organism>
<sequence length="100" mass="11615">MNADSKLGRALGQSIMNVKKETGSFFSLNTVNNLHSFIKNRCYDYQGVATKYLNRYNLVFRAAYRMRLSVDELAEKLFLARDPKRVHHYDDVKKLNLLAV</sequence>
<keyword evidence="2" id="KW-1185">Reference proteome</keyword>
<evidence type="ECO:0000313" key="2">
    <source>
        <dbReference type="Proteomes" id="UP001241537"/>
    </source>
</evidence>
<dbReference type="AlphaFoldDB" id="A0AAE3VBU6"/>
<evidence type="ECO:0000313" key="1">
    <source>
        <dbReference type="EMBL" id="MDQ0153436.1"/>
    </source>
</evidence>
<proteinExistence type="predicted"/>
<reference evidence="1" key="1">
    <citation type="submission" date="2023-07" db="EMBL/GenBank/DDBJ databases">
        <title>Genomic Encyclopedia of Type Strains, Phase IV (KMG-IV): sequencing the most valuable type-strain genomes for metagenomic binning, comparative biology and taxonomic classification.</title>
        <authorList>
            <person name="Goeker M."/>
        </authorList>
    </citation>
    <scope>NUCLEOTIDE SEQUENCE</scope>
    <source>
        <strain evidence="1">DSM 19659</strain>
    </source>
</reference>
<comment type="caution">
    <text evidence="1">The sequence shown here is derived from an EMBL/GenBank/DDBJ whole genome shotgun (WGS) entry which is preliminary data.</text>
</comment>
<gene>
    <name evidence="1" type="ORF">J2S20_002156</name>
</gene>
<protein>
    <submittedName>
        <fullName evidence="1">Uncharacterized protein</fullName>
    </submittedName>
</protein>
<accession>A0AAE3VBU6</accession>